<keyword evidence="3" id="KW-1185">Reference proteome</keyword>
<organism evidence="2 3">
    <name type="scientific">Rhodohalobacter sulfatireducens</name>
    <dbReference type="NCBI Taxonomy" id="2911366"/>
    <lineage>
        <taxon>Bacteria</taxon>
        <taxon>Pseudomonadati</taxon>
        <taxon>Balneolota</taxon>
        <taxon>Balneolia</taxon>
        <taxon>Balneolales</taxon>
        <taxon>Balneolaceae</taxon>
        <taxon>Rhodohalobacter</taxon>
    </lineage>
</organism>
<dbReference type="SUPFAM" id="SSF51004">
    <property type="entry name" value="C-terminal (heme d1) domain of cytochrome cd1-nitrite reductase"/>
    <property type="match status" value="1"/>
</dbReference>
<dbReference type="Proteomes" id="UP001165366">
    <property type="component" value="Unassembled WGS sequence"/>
</dbReference>
<dbReference type="PROSITE" id="PS51257">
    <property type="entry name" value="PROKAR_LIPOPROTEIN"/>
    <property type="match status" value="1"/>
</dbReference>
<keyword evidence="1" id="KW-0732">Signal</keyword>
<dbReference type="InterPro" id="IPR011048">
    <property type="entry name" value="Haem_d1_sf"/>
</dbReference>
<reference evidence="2" key="2">
    <citation type="submission" date="2024-05" db="EMBL/GenBank/DDBJ databases">
        <title>Rhodohalobacter halophilus gen. nov., sp. nov., a moderately halophilic member of the family Balneolaceae.</title>
        <authorList>
            <person name="Xia J."/>
        </authorList>
    </citation>
    <scope>NUCLEOTIDE SEQUENCE</scope>
    <source>
        <strain evidence="2">WB101</strain>
    </source>
</reference>
<gene>
    <name evidence="2" type="ORF">L6773_04915</name>
</gene>
<dbReference type="EMBL" id="JAKLWS010000004">
    <property type="protein sequence ID" value="MCG2587893.1"/>
    <property type="molecule type" value="Genomic_DNA"/>
</dbReference>
<feature type="chain" id="PRO_5045644970" evidence="1">
    <location>
        <begin position="24"/>
        <end position="430"/>
    </location>
</feature>
<feature type="signal peptide" evidence="1">
    <location>
        <begin position="1"/>
        <end position="23"/>
    </location>
</feature>
<protein>
    <submittedName>
        <fullName evidence="2">Choice-of-anchor B family protein</fullName>
    </submittedName>
</protein>
<evidence type="ECO:0000313" key="3">
    <source>
        <dbReference type="Proteomes" id="UP001165366"/>
    </source>
</evidence>
<name>A0ABS9KAL0_9BACT</name>
<evidence type="ECO:0000256" key="1">
    <source>
        <dbReference type="SAM" id="SignalP"/>
    </source>
</evidence>
<dbReference type="Pfam" id="PF08309">
    <property type="entry name" value="LVIVD"/>
    <property type="match status" value="3"/>
</dbReference>
<comment type="caution">
    <text evidence="2">The sequence shown here is derived from an EMBL/GenBank/DDBJ whole genome shotgun (WGS) entry which is preliminary data.</text>
</comment>
<dbReference type="NCBIfam" id="TIGR04312">
    <property type="entry name" value="choice_anch_B"/>
    <property type="match status" value="1"/>
</dbReference>
<dbReference type="InterPro" id="IPR013211">
    <property type="entry name" value="LVIVD"/>
</dbReference>
<accession>A0ABS9KAL0</accession>
<dbReference type="RefSeq" id="WP_237852736.1">
    <property type="nucleotide sequence ID" value="NZ_JAKLWS010000004.1"/>
</dbReference>
<dbReference type="InterPro" id="IPR027589">
    <property type="entry name" value="Choice_anch_B"/>
</dbReference>
<dbReference type="PANTHER" id="PTHR38787">
    <property type="entry name" value="REGULATORY P DOMAIN-CONTAINING PROTEIN"/>
    <property type="match status" value="1"/>
</dbReference>
<evidence type="ECO:0000313" key="2">
    <source>
        <dbReference type="EMBL" id="MCG2587893.1"/>
    </source>
</evidence>
<reference evidence="2" key="1">
    <citation type="submission" date="2022-01" db="EMBL/GenBank/DDBJ databases">
        <authorList>
            <person name="Wang Y."/>
        </authorList>
    </citation>
    <scope>NUCLEOTIDE SEQUENCE</scope>
    <source>
        <strain evidence="2">WB101</strain>
    </source>
</reference>
<dbReference type="PANTHER" id="PTHR38787:SF3">
    <property type="entry name" value="REGULATORY P DOMAIN-CONTAINING PROTEIN"/>
    <property type="match status" value="1"/>
</dbReference>
<sequence length="430" mass="48530">MFRYFLVLSVLSILFFISCESNTSSEAPSYTPCSNGKSEVYECKNIDLYAHVDISELSGDELSDIWGWIDPETGKEYAILGLINGVDIVDVTDPSDPRVVGFIPEPGASQTKSVTFQAHDDGGGLKGNSPWRDLKVHRNTLYIVSEQAGYGLQYFDLTQLRDVEDPPVEFSEFQRYREFGNAHNIFINEASDYLYVVGSTTGLYCAEQGGLHMIDISTPDQPKFAGCFVDENAGGFTTNGYIHDTQCVIYSGPDEDYQGKEICFNSSEEVFLISDVTEKNNPTSISMETYSDAGYIHQGWLSEDQRYFFMNDELDERYNHTNTKTYVWDLQDLDDPEMIGHYQHSTPSIDHNLYIKGDLMYQANYTAGLRILDVRDPSPQNISEVAYFDTTPGDESVTFGGLWSVYPWLSGDKIIVSDIKKGLFILRYQP</sequence>
<proteinExistence type="predicted"/>